<proteinExistence type="inferred from homology"/>
<keyword evidence="9" id="KW-1185">Reference proteome</keyword>
<keyword evidence="4 7" id="KW-0812">Transmembrane</keyword>
<dbReference type="Pfam" id="PF04226">
    <property type="entry name" value="Transgly_assoc"/>
    <property type="match status" value="1"/>
</dbReference>
<name>A0A1H2ZCH5_9RHOB</name>
<organism evidence="8 9">
    <name type="scientific">Albimonas donghaensis</name>
    <dbReference type="NCBI Taxonomy" id="356660"/>
    <lineage>
        <taxon>Bacteria</taxon>
        <taxon>Pseudomonadati</taxon>
        <taxon>Pseudomonadota</taxon>
        <taxon>Alphaproteobacteria</taxon>
        <taxon>Rhodobacterales</taxon>
        <taxon>Paracoccaceae</taxon>
        <taxon>Albimonas</taxon>
    </lineage>
</organism>
<evidence type="ECO:0000256" key="2">
    <source>
        <dbReference type="ARBA" id="ARBA00011006"/>
    </source>
</evidence>
<reference evidence="8 9" key="1">
    <citation type="submission" date="2016-10" db="EMBL/GenBank/DDBJ databases">
        <authorList>
            <person name="de Groot N.N."/>
        </authorList>
    </citation>
    <scope>NUCLEOTIDE SEQUENCE [LARGE SCALE GENOMIC DNA]</scope>
    <source>
        <strain evidence="8 9">DSM 17890</strain>
    </source>
</reference>
<evidence type="ECO:0000256" key="4">
    <source>
        <dbReference type="ARBA" id="ARBA00022692"/>
    </source>
</evidence>
<dbReference type="Proteomes" id="UP000199118">
    <property type="component" value="Unassembled WGS sequence"/>
</dbReference>
<protein>
    <submittedName>
        <fullName evidence="8">Uncharacterized membrane protein YeaQ/YmgE, transglycosylase-associated protein family</fullName>
    </submittedName>
</protein>
<gene>
    <name evidence="8" type="ORF">SAMN05444336_103454</name>
</gene>
<evidence type="ECO:0000256" key="7">
    <source>
        <dbReference type="SAM" id="Phobius"/>
    </source>
</evidence>
<evidence type="ECO:0000256" key="5">
    <source>
        <dbReference type="ARBA" id="ARBA00022989"/>
    </source>
</evidence>
<dbReference type="OrthoDB" id="9815411at2"/>
<keyword evidence="6 7" id="KW-0472">Membrane</keyword>
<sequence length="83" mass="8389">MEGVGWLSFLVIGLIAGWLAEKILKRDHGLLTNLIVGIVGAYLGAFLFSAVGLAAGGFIGALITATVGAVALLALLGLIRGRG</sequence>
<accession>A0A1H2ZCH5</accession>
<evidence type="ECO:0000256" key="1">
    <source>
        <dbReference type="ARBA" id="ARBA00004651"/>
    </source>
</evidence>
<comment type="subcellular location">
    <subcellularLocation>
        <location evidence="1">Cell membrane</location>
        <topology evidence="1">Multi-pass membrane protein</topology>
    </subcellularLocation>
</comment>
<evidence type="ECO:0000313" key="9">
    <source>
        <dbReference type="Proteomes" id="UP000199118"/>
    </source>
</evidence>
<evidence type="ECO:0000256" key="3">
    <source>
        <dbReference type="ARBA" id="ARBA00022475"/>
    </source>
</evidence>
<dbReference type="InterPro" id="IPR007341">
    <property type="entry name" value="Transgly_assoc"/>
</dbReference>
<dbReference type="RefSeq" id="WP_092681897.1">
    <property type="nucleotide sequence ID" value="NZ_FNMZ01000003.1"/>
</dbReference>
<dbReference type="EMBL" id="FNMZ01000003">
    <property type="protein sequence ID" value="SDX15182.1"/>
    <property type="molecule type" value="Genomic_DNA"/>
</dbReference>
<dbReference type="AlphaFoldDB" id="A0A1H2ZCH5"/>
<dbReference type="PANTHER" id="PTHR33884">
    <property type="entry name" value="UPF0410 PROTEIN YMGE"/>
    <property type="match status" value="1"/>
</dbReference>
<comment type="similarity">
    <text evidence="2">Belongs to the UPF0410 family.</text>
</comment>
<feature type="transmembrane region" description="Helical" evidence="7">
    <location>
        <begin position="57"/>
        <end position="79"/>
    </location>
</feature>
<feature type="transmembrane region" description="Helical" evidence="7">
    <location>
        <begin position="31"/>
        <end position="51"/>
    </location>
</feature>
<keyword evidence="3" id="KW-1003">Cell membrane</keyword>
<dbReference type="PANTHER" id="PTHR33884:SF3">
    <property type="entry name" value="UPF0410 PROTEIN YMGE"/>
    <property type="match status" value="1"/>
</dbReference>
<evidence type="ECO:0000313" key="8">
    <source>
        <dbReference type="EMBL" id="SDX15182.1"/>
    </source>
</evidence>
<evidence type="ECO:0000256" key="6">
    <source>
        <dbReference type="ARBA" id="ARBA00023136"/>
    </source>
</evidence>
<dbReference type="STRING" id="356660.SAMN05444336_103454"/>
<keyword evidence="5 7" id="KW-1133">Transmembrane helix</keyword>
<feature type="transmembrane region" description="Helical" evidence="7">
    <location>
        <begin position="6"/>
        <end position="24"/>
    </location>
</feature>
<dbReference type="GO" id="GO:0005886">
    <property type="term" value="C:plasma membrane"/>
    <property type="evidence" value="ECO:0007669"/>
    <property type="project" value="UniProtKB-SubCell"/>
</dbReference>